<evidence type="ECO:0000313" key="1">
    <source>
        <dbReference type="EMBL" id="JAD61150.1"/>
    </source>
</evidence>
<dbReference type="EMBL" id="GBRH01236745">
    <property type="protein sequence ID" value="JAD61150.1"/>
    <property type="molecule type" value="Transcribed_RNA"/>
</dbReference>
<proteinExistence type="predicted"/>
<organism evidence="1">
    <name type="scientific">Arundo donax</name>
    <name type="common">Giant reed</name>
    <name type="synonym">Donax arundinaceus</name>
    <dbReference type="NCBI Taxonomy" id="35708"/>
    <lineage>
        <taxon>Eukaryota</taxon>
        <taxon>Viridiplantae</taxon>
        <taxon>Streptophyta</taxon>
        <taxon>Embryophyta</taxon>
        <taxon>Tracheophyta</taxon>
        <taxon>Spermatophyta</taxon>
        <taxon>Magnoliopsida</taxon>
        <taxon>Liliopsida</taxon>
        <taxon>Poales</taxon>
        <taxon>Poaceae</taxon>
        <taxon>PACMAD clade</taxon>
        <taxon>Arundinoideae</taxon>
        <taxon>Arundineae</taxon>
        <taxon>Arundo</taxon>
    </lineage>
</organism>
<name>A0A0A9BIY4_ARUDO</name>
<sequence length="26" mass="2749">MLPIAPKGLETGSYPPECSKILAFGE</sequence>
<protein>
    <submittedName>
        <fullName evidence="1">Uncharacterized protein</fullName>
    </submittedName>
</protein>
<reference evidence="1" key="2">
    <citation type="journal article" date="2015" name="Data Brief">
        <title>Shoot transcriptome of the giant reed, Arundo donax.</title>
        <authorList>
            <person name="Barrero R.A."/>
            <person name="Guerrero F.D."/>
            <person name="Moolhuijzen P."/>
            <person name="Goolsby J.A."/>
            <person name="Tidwell J."/>
            <person name="Bellgard S.E."/>
            <person name="Bellgard M.I."/>
        </authorList>
    </citation>
    <scope>NUCLEOTIDE SEQUENCE</scope>
    <source>
        <tissue evidence="1">Shoot tissue taken approximately 20 cm above the soil surface</tissue>
    </source>
</reference>
<dbReference type="AlphaFoldDB" id="A0A0A9BIY4"/>
<reference evidence="1" key="1">
    <citation type="submission" date="2014-09" db="EMBL/GenBank/DDBJ databases">
        <authorList>
            <person name="Magalhaes I.L.F."/>
            <person name="Oliveira U."/>
            <person name="Santos F.R."/>
            <person name="Vidigal T.H.D.A."/>
            <person name="Brescovit A.D."/>
            <person name="Santos A.J."/>
        </authorList>
    </citation>
    <scope>NUCLEOTIDE SEQUENCE</scope>
    <source>
        <tissue evidence="1">Shoot tissue taken approximately 20 cm above the soil surface</tissue>
    </source>
</reference>
<accession>A0A0A9BIY4</accession>